<feature type="domain" description="GGDEF" evidence="3">
    <location>
        <begin position="209"/>
        <end position="335"/>
    </location>
</feature>
<evidence type="ECO:0000313" key="4">
    <source>
        <dbReference type="EMBL" id="MCB5225205.1"/>
    </source>
</evidence>
<dbReference type="SUPFAM" id="SSF55073">
    <property type="entry name" value="Nucleotide cyclase"/>
    <property type="match status" value="1"/>
</dbReference>
<comment type="caution">
    <text evidence="4">The sequence shown here is derived from an EMBL/GenBank/DDBJ whole genome shotgun (WGS) entry which is preliminary data.</text>
</comment>
<evidence type="ECO:0000256" key="2">
    <source>
        <dbReference type="ARBA" id="ARBA00034247"/>
    </source>
</evidence>
<accession>A0ABS8BYQ4</accession>
<dbReference type="EC" id="2.7.7.65" evidence="1"/>
<dbReference type="Proteomes" id="UP000633814">
    <property type="component" value="Unassembled WGS sequence"/>
</dbReference>
<evidence type="ECO:0000256" key="1">
    <source>
        <dbReference type="ARBA" id="ARBA00012528"/>
    </source>
</evidence>
<dbReference type="Pfam" id="PF00990">
    <property type="entry name" value="GGDEF"/>
    <property type="match status" value="1"/>
</dbReference>
<name>A0ABS8BYQ4_9ALTE</name>
<dbReference type="InterPro" id="IPR000160">
    <property type="entry name" value="GGDEF_dom"/>
</dbReference>
<gene>
    <name evidence="4" type="ORF">JAO78_000040</name>
</gene>
<evidence type="ECO:0000259" key="3">
    <source>
        <dbReference type="PROSITE" id="PS50887"/>
    </source>
</evidence>
<evidence type="ECO:0000313" key="5">
    <source>
        <dbReference type="Proteomes" id="UP000633814"/>
    </source>
</evidence>
<protein>
    <recommendedName>
        <fullName evidence="1">diguanylate cyclase</fullName>
        <ecNumber evidence="1">2.7.7.65</ecNumber>
    </recommendedName>
</protein>
<dbReference type="NCBIfam" id="TIGR00254">
    <property type="entry name" value="GGDEF"/>
    <property type="match status" value="1"/>
</dbReference>
<keyword evidence="5" id="KW-1185">Reference proteome</keyword>
<dbReference type="SMART" id="SM00267">
    <property type="entry name" value="GGDEF"/>
    <property type="match status" value="1"/>
</dbReference>
<dbReference type="Gene3D" id="3.30.70.270">
    <property type="match status" value="1"/>
</dbReference>
<sequence>MDSSELESRLRTLQKALLPLIQLVNRISRLETAFVSYIDPVAGRQQVVAVSGDGEINIVAGDELDWHDSMCRLIFNDEGWIQSRVAKRYPDSIGAKSGMNTFFALPVQYNNRLIGSLCGTSVNETELNTEQYEQIQLIAEAVSWQVSQWQRLIKLQRRLQTSRRHLKQAFQDKESLRMLSEQDPLTGLLNRRGFADLWQSCIEQESTDSDISVMALDFDNFKQLNDNFGHQAGDDALKALANILTLNIRDYDFAARLGGDEFMLVLPTCKRLDALQISERIQQQYLATLHGQSHTISIGVAVSEQGASDNLLLLADKALYQAKNSGRGVIIVNTFRR</sequence>
<dbReference type="InterPro" id="IPR043128">
    <property type="entry name" value="Rev_trsase/Diguanyl_cyclase"/>
</dbReference>
<dbReference type="PANTHER" id="PTHR45138:SF9">
    <property type="entry name" value="DIGUANYLATE CYCLASE DGCM-RELATED"/>
    <property type="match status" value="1"/>
</dbReference>
<reference evidence="4 5" key="1">
    <citation type="submission" date="2021-10" db="EMBL/GenBank/DDBJ databases">
        <title>Alishewanella koreense sp. nov. isolated from seawater of southwestern coast in South Korea and the proposal for the reclassification of Rheinheimera perlucida and Rheinheimera tuosuensis as Arsukibacterium perlucida and Arsukibacterium tuosuensis.</title>
        <authorList>
            <person name="Kim K.H."/>
            <person name="Ruan W."/>
            <person name="Kim K.R."/>
            <person name="Baek J.H."/>
            <person name="Jeon C.O."/>
        </authorList>
    </citation>
    <scope>NUCLEOTIDE SEQUENCE [LARGE SCALE GENOMIC DNA]</scope>
    <source>
        <strain evidence="4 5">16-MA</strain>
    </source>
</reference>
<dbReference type="InterPro" id="IPR029787">
    <property type="entry name" value="Nucleotide_cyclase"/>
</dbReference>
<proteinExistence type="predicted"/>
<comment type="catalytic activity">
    <reaction evidence="2">
        <text>2 GTP = 3',3'-c-di-GMP + 2 diphosphate</text>
        <dbReference type="Rhea" id="RHEA:24898"/>
        <dbReference type="ChEBI" id="CHEBI:33019"/>
        <dbReference type="ChEBI" id="CHEBI:37565"/>
        <dbReference type="ChEBI" id="CHEBI:58805"/>
        <dbReference type="EC" id="2.7.7.65"/>
    </reaction>
</comment>
<dbReference type="PROSITE" id="PS50887">
    <property type="entry name" value="GGDEF"/>
    <property type="match status" value="1"/>
</dbReference>
<dbReference type="SUPFAM" id="SSF55781">
    <property type="entry name" value="GAF domain-like"/>
    <property type="match status" value="1"/>
</dbReference>
<dbReference type="PANTHER" id="PTHR45138">
    <property type="entry name" value="REGULATORY COMPONENTS OF SENSORY TRANSDUCTION SYSTEM"/>
    <property type="match status" value="1"/>
</dbReference>
<dbReference type="InterPro" id="IPR050469">
    <property type="entry name" value="Diguanylate_Cyclase"/>
</dbReference>
<dbReference type="EMBL" id="JAEINI020000001">
    <property type="protein sequence ID" value="MCB5225205.1"/>
    <property type="molecule type" value="Genomic_DNA"/>
</dbReference>
<dbReference type="RefSeq" id="WP_226749309.1">
    <property type="nucleotide sequence ID" value="NZ_JAEINI020000001.1"/>
</dbReference>
<dbReference type="CDD" id="cd01949">
    <property type="entry name" value="GGDEF"/>
    <property type="match status" value="1"/>
</dbReference>
<organism evidence="4 5">
    <name type="scientific">Alishewanella maricola</name>
    <dbReference type="NCBI Taxonomy" id="2795740"/>
    <lineage>
        <taxon>Bacteria</taxon>
        <taxon>Pseudomonadati</taxon>
        <taxon>Pseudomonadota</taxon>
        <taxon>Gammaproteobacteria</taxon>
        <taxon>Alteromonadales</taxon>
        <taxon>Alteromonadaceae</taxon>
        <taxon>Alishewanella</taxon>
    </lineage>
</organism>